<proteinExistence type="predicted"/>
<reference evidence="3 4" key="1">
    <citation type="journal article" date="2014" name="Mol. Plant">
        <title>Chromosome Scale Genome Assembly and Transcriptome Profiling of Nannochloropsis gaditana in Nitrogen Depletion.</title>
        <authorList>
            <person name="Corteggiani Carpinelli E."/>
            <person name="Telatin A."/>
            <person name="Vitulo N."/>
            <person name="Forcato C."/>
            <person name="D'Angelo M."/>
            <person name="Schiavon R."/>
            <person name="Vezzi A."/>
            <person name="Giacometti G.M."/>
            <person name="Morosinotto T."/>
            <person name="Valle G."/>
        </authorList>
    </citation>
    <scope>NUCLEOTIDE SEQUENCE [LARGE SCALE GENOMIC DNA]</scope>
    <source>
        <strain evidence="3 4">B-31</strain>
    </source>
</reference>
<evidence type="ECO:0000256" key="1">
    <source>
        <dbReference type="SAM" id="MobiDB-lite"/>
    </source>
</evidence>
<evidence type="ECO:0000313" key="3">
    <source>
        <dbReference type="EMBL" id="EWM21581.1"/>
    </source>
</evidence>
<feature type="region of interest" description="Disordered" evidence="1">
    <location>
        <begin position="257"/>
        <end position="278"/>
    </location>
</feature>
<evidence type="ECO:0000313" key="4">
    <source>
        <dbReference type="Proteomes" id="UP000019335"/>
    </source>
</evidence>
<dbReference type="EMBL" id="AZIL01002442">
    <property type="protein sequence ID" value="EWM21581.1"/>
    <property type="molecule type" value="Genomic_DNA"/>
</dbReference>
<keyword evidence="2" id="KW-0732">Signal</keyword>
<dbReference type="AlphaFoldDB" id="W7TMC6"/>
<evidence type="ECO:0000256" key="2">
    <source>
        <dbReference type="SAM" id="SignalP"/>
    </source>
</evidence>
<accession>W7TMC6</accession>
<dbReference type="PANTHER" id="PTHR35748:SF1">
    <property type="entry name" value="OS05G0358400 PROTEIN"/>
    <property type="match status" value="1"/>
</dbReference>
<organism evidence="3 4">
    <name type="scientific">Nannochloropsis gaditana</name>
    <dbReference type="NCBI Taxonomy" id="72520"/>
    <lineage>
        <taxon>Eukaryota</taxon>
        <taxon>Sar</taxon>
        <taxon>Stramenopiles</taxon>
        <taxon>Ochrophyta</taxon>
        <taxon>Eustigmatophyceae</taxon>
        <taxon>Eustigmatales</taxon>
        <taxon>Monodopsidaceae</taxon>
        <taxon>Nannochloropsis</taxon>
    </lineage>
</organism>
<gene>
    <name evidence="3" type="ORF">Naga_100012g16</name>
</gene>
<dbReference type="OrthoDB" id="565040at2759"/>
<feature type="chain" id="PRO_5004904406" evidence="2">
    <location>
        <begin position="18"/>
        <end position="278"/>
    </location>
</feature>
<dbReference type="PANTHER" id="PTHR35748">
    <property type="entry name" value="OS05G0358400 PROTEIN"/>
    <property type="match status" value="1"/>
</dbReference>
<protein>
    <submittedName>
        <fullName evidence="3">Uncharacterized protein</fullName>
    </submittedName>
</protein>
<dbReference type="Proteomes" id="UP000019335">
    <property type="component" value="Unassembled WGS sequence"/>
</dbReference>
<feature type="signal peptide" evidence="2">
    <location>
        <begin position="1"/>
        <end position="17"/>
    </location>
</feature>
<name>W7TMC6_9STRA</name>
<keyword evidence="4" id="KW-1185">Reference proteome</keyword>
<comment type="caution">
    <text evidence="3">The sequence shown here is derived from an EMBL/GenBank/DDBJ whole genome shotgun (WGS) entry which is preliminary data.</text>
</comment>
<sequence>MIHALIIILTILKGNSSMVRIVNAVTGATAYTPPPFTHAGVPMTTEDLHALNGKSVTLIGFGSLLSETSSRTTFPQLVNFRLGRVNGYRRLFRHPAAIFFERGIARPETKEISSLSVEYVGEGATGEEGFVCSLFDVMHFNLQDFLDREEEFAFTMAEFTELGEGDKRGKGLMCLATTDAHVEDRWGKGYIKRKYGVHGLNSIWDEWGPESGILPCPVYLRHCVLSARKQGQDGPAFRSFLRETFLADRKTTIEEHLARRPDILQTNPPPSVSGRYSG</sequence>